<dbReference type="InterPro" id="IPR036388">
    <property type="entry name" value="WH-like_DNA-bd_sf"/>
</dbReference>
<dbReference type="PANTHER" id="PTHR43252:SF6">
    <property type="entry name" value="NEGATIVE TRANSCRIPTION REGULATOR PADR"/>
    <property type="match status" value="1"/>
</dbReference>
<evidence type="ECO:0000259" key="1">
    <source>
        <dbReference type="Pfam" id="PF03551"/>
    </source>
</evidence>
<dbReference type="Gene3D" id="1.10.10.10">
    <property type="entry name" value="Winged helix-like DNA-binding domain superfamily/Winged helix DNA-binding domain"/>
    <property type="match status" value="1"/>
</dbReference>
<dbReference type="AlphaFoldDB" id="A0A7W9LN02"/>
<protein>
    <submittedName>
        <fullName evidence="2">DNA-binding PadR family transcriptional regulator</fullName>
    </submittedName>
</protein>
<keyword evidence="3" id="KW-1185">Reference proteome</keyword>
<dbReference type="SUPFAM" id="SSF46785">
    <property type="entry name" value="Winged helix' DNA-binding domain"/>
    <property type="match status" value="1"/>
</dbReference>
<evidence type="ECO:0000313" key="2">
    <source>
        <dbReference type="EMBL" id="MBB5789808.1"/>
    </source>
</evidence>
<feature type="domain" description="Transcription regulator PadR N-terminal" evidence="1">
    <location>
        <begin position="7"/>
        <end position="76"/>
    </location>
</feature>
<gene>
    <name evidence="2" type="ORF">HD601_004383</name>
</gene>
<keyword evidence="2" id="KW-0238">DNA-binding</keyword>
<reference evidence="2 3" key="1">
    <citation type="submission" date="2020-08" db="EMBL/GenBank/DDBJ databases">
        <title>Sequencing the genomes of 1000 actinobacteria strains.</title>
        <authorList>
            <person name="Klenk H.-P."/>
        </authorList>
    </citation>
    <scope>NUCLEOTIDE SEQUENCE [LARGE SCALE GENOMIC DNA]</scope>
    <source>
        <strain evidence="2 3">DSM 102122</strain>
    </source>
</reference>
<dbReference type="EMBL" id="JACHMM010000001">
    <property type="protein sequence ID" value="MBB5789808.1"/>
    <property type="molecule type" value="Genomic_DNA"/>
</dbReference>
<name>A0A7W9LN02_9ACTN</name>
<organism evidence="2 3">
    <name type="scientific">Jiangella mangrovi</name>
    <dbReference type="NCBI Taxonomy" id="1524084"/>
    <lineage>
        <taxon>Bacteria</taxon>
        <taxon>Bacillati</taxon>
        <taxon>Actinomycetota</taxon>
        <taxon>Actinomycetes</taxon>
        <taxon>Jiangellales</taxon>
        <taxon>Jiangellaceae</taxon>
        <taxon>Jiangella</taxon>
    </lineage>
</organism>
<comment type="caution">
    <text evidence="2">The sequence shown here is derived from an EMBL/GenBank/DDBJ whole genome shotgun (WGS) entry which is preliminary data.</text>
</comment>
<dbReference type="Pfam" id="PF03551">
    <property type="entry name" value="PadR"/>
    <property type="match status" value="1"/>
</dbReference>
<dbReference type="InterPro" id="IPR036390">
    <property type="entry name" value="WH_DNA-bd_sf"/>
</dbReference>
<dbReference type="GO" id="GO:0003677">
    <property type="term" value="F:DNA binding"/>
    <property type="evidence" value="ECO:0007669"/>
    <property type="project" value="UniProtKB-KW"/>
</dbReference>
<dbReference type="RefSeq" id="WP_184825416.1">
    <property type="nucleotide sequence ID" value="NZ_JACHMM010000001.1"/>
</dbReference>
<proteinExistence type="predicted"/>
<evidence type="ECO:0000313" key="3">
    <source>
        <dbReference type="Proteomes" id="UP000542813"/>
    </source>
</evidence>
<dbReference type="Proteomes" id="UP000542813">
    <property type="component" value="Unassembled WGS sequence"/>
</dbReference>
<accession>A0A7W9LN02</accession>
<sequence>MSTSTTLLALLEPAPAYGYTLKQNYDRWFARRRPLAFGQVYATLARLTRDGLADQVEVEAGHGPDRRLYRITARGAGVVDAWVTEPQPPEIAAGTLHARVTVALLSGRDPAEVLARQRESHLTRMRALQALRREATGPDLLAVTYELAHLDADLRWIEESGTRLGAIRHQLEADKGADDARG</sequence>
<dbReference type="InterPro" id="IPR005149">
    <property type="entry name" value="Tscrpt_reg_PadR_N"/>
</dbReference>
<dbReference type="PANTHER" id="PTHR43252">
    <property type="entry name" value="TRANSCRIPTIONAL REGULATOR YQJI"/>
    <property type="match status" value="1"/>
</dbReference>